<dbReference type="Pfam" id="PF10101">
    <property type="entry name" value="DUF2339"/>
    <property type="match status" value="1"/>
</dbReference>
<keyword evidence="2" id="KW-1133">Transmembrane helix</keyword>
<feature type="transmembrane region" description="Helical" evidence="2">
    <location>
        <begin position="744"/>
        <end position="761"/>
    </location>
</feature>
<protein>
    <submittedName>
        <fullName evidence="3">Uncharacterized membrane protein</fullName>
    </submittedName>
</protein>
<feature type="transmembrane region" description="Helical" evidence="2">
    <location>
        <begin position="205"/>
        <end position="225"/>
    </location>
</feature>
<organism evidence="3 4">
    <name type="scientific">Vibrio xiamenensis</name>
    <dbReference type="NCBI Taxonomy" id="861298"/>
    <lineage>
        <taxon>Bacteria</taxon>
        <taxon>Pseudomonadati</taxon>
        <taxon>Pseudomonadota</taxon>
        <taxon>Gammaproteobacteria</taxon>
        <taxon>Vibrionales</taxon>
        <taxon>Vibrionaceae</taxon>
        <taxon>Vibrio</taxon>
    </lineage>
</organism>
<feature type="transmembrane region" description="Helical" evidence="2">
    <location>
        <begin position="6"/>
        <end position="23"/>
    </location>
</feature>
<feature type="transmembrane region" description="Helical" evidence="2">
    <location>
        <begin position="526"/>
        <end position="543"/>
    </location>
</feature>
<feature type="region of interest" description="Disordered" evidence="1">
    <location>
        <begin position="89"/>
        <end position="113"/>
    </location>
</feature>
<keyword evidence="2" id="KW-0472">Membrane</keyword>
<feature type="transmembrane region" description="Helical" evidence="2">
    <location>
        <begin position="674"/>
        <end position="693"/>
    </location>
</feature>
<dbReference type="AlphaFoldDB" id="A0A1G8H8W9"/>
<dbReference type="InterPro" id="IPR019286">
    <property type="entry name" value="DUF2339_TM"/>
</dbReference>
<dbReference type="InterPro" id="IPR014600">
    <property type="entry name" value="UCP035905_mem"/>
</dbReference>
<feature type="region of interest" description="Disordered" evidence="1">
    <location>
        <begin position="55"/>
        <end position="75"/>
    </location>
</feature>
<feature type="transmembrane region" description="Helical" evidence="2">
    <location>
        <begin position="781"/>
        <end position="799"/>
    </location>
</feature>
<evidence type="ECO:0000313" key="3">
    <source>
        <dbReference type="EMBL" id="SDI03108.1"/>
    </source>
</evidence>
<feature type="transmembrane region" description="Helical" evidence="2">
    <location>
        <begin position="874"/>
        <end position="894"/>
    </location>
</feature>
<dbReference type="PIRSF" id="PIRSF035905">
    <property type="entry name" value="UCP035905_mp"/>
    <property type="match status" value="1"/>
</dbReference>
<dbReference type="RefSeq" id="WP_176765683.1">
    <property type="nucleotide sequence ID" value="NZ_FNDD01000047.1"/>
</dbReference>
<name>A0A1G8H8W9_9VIBR</name>
<feature type="transmembrane region" description="Helical" evidence="2">
    <location>
        <begin position="441"/>
        <end position="462"/>
    </location>
</feature>
<gene>
    <name evidence="3" type="ORF">SAMN04488136_1473</name>
</gene>
<feature type="transmembrane region" description="Helical" evidence="2">
    <location>
        <begin position="819"/>
        <end position="838"/>
    </location>
</feature>
<feature type="compositionally biased region" description="Basic and acidic residues" evidence="1">
    <location>
        <begin position="90"/>
        <end position="113"/>
    </location>
</feature>
<feature type="transmembrane region" description="Helical" evidence="2">
    <location>
        <begin position="173"/>
        <end position="190"/>
    </location>
</feature>
<feature type="transmembrane region" description="Helical" evidence="2">
    <location>
        <begin position="714"/>
        <end position="732"/>
    </location>
</feature>
<keyword evidence="2" id="KW-0812">Transmembrane</keyword>
<keyword evidence="4" id="KW-1185">Reference proteome</keyword>
<proteinExistence type="predicted"/>
<feature type="transmembrane region" description="Helical" evidence="2">
    <location>
        <begin position="417"/>
        <end position="435"/>
    </location>
</feature>
<feature type="transmembrane region" description="Helical" evidence="2">
    <location>
        <begin position="474"/>
        <end position="494"/>
    </location>
</feature>
<feature type="transmembrane region" description="Helical" evidence="2">
    <location>
        <begin position="231"/>
        <end position="251"/>
    </location>
</feature>
<feature type="transmembrane region" description="Helical" evidence="2">
    <location>
        <begin position="258"/>
        <end position="274"/>
    </location>
</feature>
<feature type="transmembrane region" description="Helical" evidence="2">
    <location>
        <begin position="331"/>
        <end position="352"/>
    </location>
</feature>
<dbReference type="STRING" id="861298.SAMN04488136_1473"/>
<feature type="transmembrane region" description="Helical" evidence="2">
    <location>
        <begin position="280"/>
        <end position="299"/>
    </location>
</feature>
<dbReference type="PANTHER" id="PTHR38434">
    <property type="entry name" value="BLL2549 PROTEIN"/>
    <property type="match status" value="1"/>
</dbReference>
<reference evidence="3 4" key="1">
    <citation type="submission" date="2016-10" db="EMBL/GenBank/DDBJ databases">
        <authorList>
            <person name="de Groot N.N."/>
        </authorList>
    </citation>
    <scope>NUCLEOTIDE SEQUENCE [LARGE SCALE GENOMIC DNA]</scope>
    <source>
        <strain evidence="3 4">CGMCC 1.10228</strain>
    </source>
</reference>
<accession>A0A1G8H8W9</accession>
<evidence type="ECO:0000313" key="4">
    <source>
        <dbReference type="Proteomes" id="UP000198854"/>
    </source>
</evidence>
<dbReference type="PANTHER" id="PTHR38434:SF1">
    <property type="entry name" value="BLL2549 PROTEIN"/>
    <property type="match status" value="1"/>
</dbReference>
<evidence type="ECO:0000256" key="1">
    <source>
        <dbReference type="SAM" id="MobiDB-lite"/>
    </source>
</evidence>
<evidence type="ECO:0000256" key="2">
    <source>
        <dbReference type="SAM" id="Phobius"/>
    </source>
</evidence>
<feature type="transmembrane region" description="Helical" evidence="2">
    <location>
        <begin position="306"/>
        <end position="325"/>
    </location>
</feature>
<feature type="transmembrane region" description="Helical" evidence="2">
    <location>
        <begin position="141"/>
        <end position="161"/>
    </location>
</feature>
<feature type="transmembrane region" description="Helical" evidence="2">
    <location>
        <begin position="500"/>
        <end position="519"/>
    </location>
</feature>
<sequence>MVDLLILIVLVILVPPIVALLQINQLKRRVDTISAQNKELSQRLDQFSQTASSAQVDSQAVKAPPQLQTPPRAEQHAVQSAALNAPLADVKAEPAKPRPNEMVKTEPAKPVKVERKPPVVHKPYPTPEWQLKLKQHFKDNWLVWCGGLALVFGLGYLVQFIAHRIEITPATRVGMALLVSLLTVGVGEWLHRKFHDAQVLAGKDYIPAAIVAAGTTGVYATLVFATISYHLLAPTLALVLIAATALVSLFAAVRYGSLMAVLGLIGGYIAPLWLTFATPAYFVLGCYVSAVSAVGIYVLKRCQLPWLLWGVFAGHMLWLAAISFFVPEPLWWVAIFYPITAYLLSTVPAQGWTLRSSAIPCPEFEPYFAPLLLSFSLLIGLDKHILPATLSASVLVVAILAMLLWQPILLKPRHPYHAPVLAAWLTAVFVTSLYSQQPQTMPFLMLVAIVAVWWLLSIAQAYQGFLSHSNKVNYWWLMAGPQALVLSLLFYTDIQLHDSLWISSLFSVVVMALLALLAFKASRLRADLSVVIHVFLLANIFLWTSGPTFGLLLSLQVALVVWQMVKQQPPMQLLVVKGLVSLLLLRLSVLPLVPEWFSSAWPTWTLGFVNFMPPIMVLIWAMRLTKNQPHRKGAKSVLADWLEGALVHVSALLLLIESHYLVTGTFQVFSHVDLISASFWLIEALTLCAVYGYRQQHCEHALMQKIYLTYRQGLLVFALLCTLLINLEYMPLWSDSVTGEAPPVFNLMALGWLIPGALLGLVTWREWLPATEIFNREQSKLAGYSIAGGLVGIWLLLSIRQFWQPGTLDLKVGTTMAEWLSYSVTLIITGCVLTFIGIRKSNLMIQKVGLSLLGVASLKVFLSDIGHLDGAWRVVSFLGLGVALIGIGRLFQVLKTKQPITPQQ</sequence>
<feature type="transmembrane region" description="Helical" evidence="2">
    <location>
        <begin position="641"/>
        <end position="662"/>
    </location>
</feature>
<dbReference type="EMBL" id="FNDD01000047">
    <property type="protein sequence ID" value="SDI03108.1"/>
    <property type="molecule type" value="Genomic_DNA"/>
</dbReference>
<feature type="transmembrane region" description="Helical" evidence="2">
    <location>
        <begin position="574"/>
        <end position="593"/>
    </location>
</feature>
<feature type="transmembrane region" description="Helical" evidence="2">
    <location>
        <begin position="599"/>
        <end position="621"/>
    </location>
</feature>
<feature type="transmembrane region" description="Helical" evidence="2">
    <location>
        <begin position="387"/>
        <end position="405"/>
    </location>
</feature>
<dbReference type="Proteomes" id="UP000198854">
    <property type="component" value="Unassembled WGS sequence"/>
</dbReference>